<dbReference type="Proteomes" id="UP000438429">
    <property type="component" value="Unassembled WGS sequence"/>
</dbReference>
<organism evidence="2 3">
    <name type="scientific">Scophthalmus maximus</name>
    <name type="common">Turbot</name>
    <name type="synonym">Psetta maxima</name>
    <dbReference type="NCBI Taxonomy" id="52904"/>
    <lineage>
        <taxon>Eukaryota</taxon>
        <taxon>Metazoa</taxon>
        <taxon>Chordata</taxon>
        <taxon>Craniata</taxon>
        <taxon>Vertebrata</taxon>
        <taxon>Euteleostomi</taxon>
        <taxon>Actinopterygii</taxon>
        <taxon>Neopterygii</taxon>
        <taxon>Teleostei</taxon>
        <taxon>Neoteleostei</taxon>
        <taxon>Acanthomorphata</taxon>
        <taxon>Carangaria</taxon>
        <taxon>Pleuronectiformes</taxon>
        <taxon>Pleuronectoidei</taxon>
        <taxon>Scophthalmidae</taxon>
        <taxon>Scophthalmus</taxon>
    </lineage>
</organism>
<proteinExistence type="predicted"/>
<feature type="region of interest" description="Disordered" evidence="1">
    <location>
        <begin position="329"/>
        <end position="375"/>
    </location>
</feature>
<sequence>MLRSDSIGEVSMFECKGKNHTPEVYRSAVIEVYLIIRKATGERETLNSHIDAQRMGLWGCVCLSIQTHTNISFSPSLILLSHLDVLSPDVLQLCPREADTRLVLHRLIASPPKKKKNVKGRFAAEGITVSSSNCRLSSNRICRGETCAALQCKSSAAADTICALSCASERECVNSSQTYAQTADTQKEYNKTKMDKRITDNVDSLHSRGAGKQIAELTDRENNLMLLVCPSEEMKEKTLECQDSELINRKRGEKTSDLWLDGDVQIYWFESCSRTPSDLCSHNYKGEPVDLVVYIPTKKLVKSALLSHCHTEKIFTSSFGAIAIVKPTQSSGGGGGHVTVGGKRRTGSQRQSNDISARTTRQRYISNSFAQRHMT</sequence>
<protein>
    <submittedName>
        <fullName evidence="2">Uncharacterized protein</fullName>
    </submittedName>
</protein>
<accession>A0A6A4TG34</accession>
<reference evidence="2 3" key="1">
    <citation type="submission" date="2019-06" db="EMBL/GenBank/DDBJ databases">
        <title>Draft genomes of female and male turbot (Scophthalmus maximus).</title>
        <authorList>
            <person name="Xu H."/>
            <person name="Xu X.-W."/>
            <person name="Shao C."/>
            <person name="Chen S."/>
        </authorList>
    </citation>
    <scope>NUCLEOTIDE SEQUENCE [LARGE SCALE GENOMIC DNA]</scope>
    <source>
        <strain evidence="2">Ysfricsl-2016a</strain>
        <tissue evidence="2">Blood</tissue>
    </source>
</reference>
<evidence type="ECO:0000313" key="3">
    <source>
        <dbReference type="Proteomes" id="UP000438429"/>
    </source>
</evidence>
<name>A0A6A4TG34_SCOMX</name>
<feature type="compositionally biased region" description="Polar residues" evidence="1">
    <location>
        <begin position="348"/>
        <end position="375"/>
    </location>
</feature>
<dbReference type="AlphaFoldDB" id="A0A6A4TG34"/>
<gene>
    <name evidence="2" type="ORF">F2P81_007040</name>
</gene>
<dbReference type="EMBL" id="VEVO01000006">
    <property type="protein sequence ID" value="KAF0041142.1"/>
    <property type="molecule type" value="Genomic_DNA"/>
</dbReference>
<comment type="caution">
    <text evidence="2">The sequence shown here is derived from an EMBL/GenBank/DDBJ whole genome shotgun (WGS) entry which is preliminary data.</text>
</comment>
<evidence type="ECO:0000313" key="2">
    <source>
        <dbReference type="EMBL" id="KAF0041142.1"/>
    </source>
</evidence>
<evidence type="ECO:0000256" key="1">
    <source>
        <dbReference type="SAM" id="MobiDB-lite"/>
    </source>
</evidence>